<feature type="domain" description="Transcription elongation factor GreA/GreB C-terminal" evidence="1">
    <location>
        <begin position="80"/>
        <end position="149"/>
    </location>
</feature>
<gene>
    <name evidence="3" type="ORF">DFR61_11524</name>
    <name evidence="2" type="ORF">NCTC10597_00410</name>
</gene>
<dbReference type="GO" id="GO:0070063">
    <property type="term" value="F:RNA polymerase binding"/>
    <property type="evidence" value="ECO:0007669"/>
    <property type="project" value="InterPro"/>
</dbReference>
<evidence type="ECO:0000313" key="2">
    <source>
        <dbReference type="EMBL" id="STX08744.1"/>
    </source>
</evidence>
<accession>A0A8B4Q8T2</accession>
<reference evidence="3 5" key="2">
    <citation type="submission" date="2019-03" db="EMBL/GenBank/DDBJ databases">
        <title>Genomic Encyclopedia of Type Strains, Phase IV (KMG-IV): sequencing the most valuable type-strain genomes for metagenomic binning, comparative biology and taxonomic classification.</title>
        <authorList>
            <person name="Goeker M."/>
        </authorList>
    </citation>
    <scope>NUCLEOTIDE SEQUENCE [LARGE SCALE GENOMIC DNA]</scope>
    <source>
        <strain evidence="3 5">DSM 20580</strain>
    </source>
</reference>
<dbReference type="Proteomes" id="UP000254330">
    <property type="component" value="Unassembled WGS sequence"/>
</dbReference>
<sequence>MSTYWFTANGFERFEAEQQRLITHHHEMFQELKEIIQMDQHGVNIQPLLNEVEHLSAMIKQLNFMKPQIKIIKKKPSSPIIEIGSRVKVQYNHEEIVKYTITGYGETDLNKHRISYTTPLAQALIGRPIDDEFEFTHHGLTELITILGIS</sequence>
<proteinExistence type="predicted"/>
<protein>
    <submittedName>
        <fullName evidence="3">Transcription elongation GreA/GreB family factor</fullName>
    </submittedName>
    <submittedName>
        <fullName evidence="2">Transcription elongation factor GreA</fullName>
    </submittedName>
</protein>
<dbReference type="EMBL" id="SNZG01000015">
    <property type="protein sequence ID" value="TDR38649.1"/>
    <property type="molecule type" value="Genomic_DNA"/>
</dbReference>
<comment type="caution">
    <text evidence="2">The sequence shown here is derived from an EMBL/GenBank/DDBJ whole genome shotgun (WGS) entry which is preliminary data.</text>
</comment>
<dbReference type="Pfam" id="PF01272">
    <property type="entry name" value="GreA_GreB"/>
    <property type="match status" value="1"/>
</dbReference>
<keyword evidence="2" id="KW-0648">Protein biosynthesis</keyword>
<keyword evidence="5" id="KW-1185">Reference proteome</keyword>
<evidence type="ECO:0000313" key="5">
    <source>
        <dbReference type="Proteomes" id="UP000294641"/>
    </source>
</evidence>
<evidence type="ECO:0000313" key="4">
    <source>
        <dbReference type="Proteomes" id="UP000254330"/>
    </source>
</evidence>
<dbReference type="PANTHER" id="PTHR30437">
    <property type="entry name" value="TRANSCRIPTION ELONGATION FACTOR GREA"/>
    <property type="match status" value="1"/>
</dbReference>
<reference evidence="2 4" key="1">
    <citation type="submission" date="2018-06" db="EMBL/GenBank/DDBJ databases">
        <authorList>
            <consortium name="Pathogen Informatics"/>
            <person name="Doyle S."/>
        </authorList>
    </citation>
    <scope>NUCLEOTIDE SEQUENCE [LARGE SCALE GENOMIC DNA]</scope>
    <source>
        <strain evidence="2 4">NCTC10597</strain>
    </source>
</reference>
<dbReference type="InterPro" id="IPR036953">
    <property type="entry name" value="GreA/GreB_C_sf"/>
</dbReference>
<dbReference type="RefSeq" id="WP_109349502.1">
    <property type="nucleotide sequence ID" value="NZ_BJUE01000040.1"/>
</dbReference>
<name>A0A8B4Q8T2_9BACL</name>
<dbReference type="InterPro" id="IPR001437">
    <property type="entry name" value="Tscrpt_elong_fac_GreA/B_C"/>
</dbReference>
<dbReference type="PIRSF" id="PIRSF006092">
    <property type="entry name" value="GreA_GreB"/>
    <property type="match status" value="1"/>
</dbReference>
<dbReference type="GO" id="GO:0032784">
    <property type="term" value="P:regulation of DNA-templated transcription elongation"/>
    <property type="evidence" value="ECO:0007669"/>
    <property type="project" value="InterPro"/>
</dbReference>
<dbReference type="GO" id="GO:0006354">
    <property type="term" value="P:DNA-templated transcription elongation"/>
    <property type="evidence" value="ECO:0007669"/>
    <property type="project" value="TreeGrafter"/>
</dbReference>
<dbReference type="SUPFAM" id="SSF54534">
    <property type="entry name" value="FKBP-like"/>
    <property type="match status" value="1"/>
</dbReference>
<organism evidence="2 4">
    <name type="scientific">Kurthia zopfii</name>
    <dbReference type="NCBI Taxonomy" id="1650"/>
    <lineage>
        <taxon>Bacteria</taxon>
        <taxon>Bacillati</taxon>
        <taxon>Bacillota</taxon>
        <taxon>Bacilli</taxon>
        <taxon>Bacillales</taxon>
        <taxon>Caryophanaceae</taxon>
        <taxon>Kurthia</taxon>
    </lineage>
</organism>
<evidence type="ECO:0000313" key="3">
    <source>
        <dbReference type="EMBL" id="TDR38649.1"/>
    </source>
</evidence>
<dbReference type="Proteomes" id="UP000294641">
    <property type="component" value="Unassembled WGS sequence"/>
</dbReference>
<keyword evidence="2" id="KW-0251">Elongation factor</keyword>
<dbReference type="Gene3D" id="3.10.50.30">
    <property type="entry name" value="Transcription elongation factor, GreA/GreB, C-terminal domain"/>
    <property type="match status" value="1"/>
</dbReference>
<dbReference type="OrthoDB" id="9808774at2"/>
<evidence type="ECO:0000259" key="1">
    <source>
        <dbReference type="Pfam" id="PF01272"/>
    </source>
</evidence>
<dbReference type="GO" id="GO:0003746">
    <property type="term" value="F:translation elongation factor activity"/>
    <property type="evidence" value="ECO:0007669"/>
    <property type="project" value="UniProtKB-KW"/>
</dbReference>
<dbReference type="AlphaFoldDB" id="A0A8B4Q8T2"/>
<dbReference type="EMBL" id="UGNP01000001">
    <property type="protein sequence ID" value="STX08744.1"/>
    <property type="molecule type" value="Genomic_DNA"/>
</dbReference>
<dbReference type="InterPro" id="IPR023459">
    <property type="entry name" value="Tscrpt_elong_fac_GreA/B_fam"/>
</dbReference>
<dbReference type="GO" id="GO:0003677">
    <property type="term" value="F:DNA binding"/>
    <property type="evidence" value="ECO:0007669"/>
    <property type="project" value="InterPro"/>
</dbReference>
<dbReference type="PANTHER" id="PTHR30437:SF4">
    <property type="entry name" value="TRANSCRIPTION ELONGATION FACTOR GREA"/>
    <property type="match status" value="1"/>
</dbReference>